<feature type="binding site" evidence="4">
    <location>
        <position position="408"/>
    </location>
    <ligand>
        <name>Zn(2+)</name>
        <dbReference type="ChEBI" id="CHEBI:29105"/>
        <label>2</label>
    </ligand>
</feature>
<evidence type="ECO:0000256" key="5">
    <source>
        <dbReference type="PIRSR" id="PIRSR000948-2"/>
    </source>
</evidence>
<feature type="disulfide bond" evidence="5">
    <location>
        <begin position="55"/>
        <end position="131"/>
    </location>
</feature>
<dbReference type="PIRSF" id="PIRSF000948">
    <property type="entry name" value="Sphingomy_PDE"/>
    <property type="match status" value="1"/>
</dbReference>
<evidence type="ECO:0000313" key="8">
    <source>
        <dbReference type="EMBL" id="KAF9578748.1"/>
    </source>
</evidence>
<dbReference type="AlphaFoldDB" id="A0A9P6FN65"/>
<dbReference type="InterPro" id="IPR004843">
    <property type="entry name" value="Calcineurin-like_PHP"/>
</dbReference>
<dbReference type="InterPro" id="IPR011160">
    <property type="entry name" value="Sphingomy_PDE"/>
</dbReference>
<evidence type="ECO:0000256" key="3">
    <source>
        <dbReference type="PIRNR" id="PIRNR000948"/>
    </source>
</evidence>
<sequence length="574" mass="63614">MRLPTVILAATLAVSLTYSSPAPALSNPQATLNYDDPVIQRLRTDIKNALSQRDCHGCIAGLFAFKALSTLNRKLALLTLNEICPALLKTEKDVCLGLTETQGPVILDSLEASNLAGGDAKALCYQLTGVCGPLPITSGTMEFPKSRPPDAVAPPASGNQIDVLHLSDWHYDPLYVPGSEAVCKKPTCCRDYKTDGNSKSTTPIRAASSWGDYACDTPMKLAKSLLGHVQEVAQPALAILTGDIPPHDIWLADEATVVPIEKESYDTMASILNTTVYPTVGNHEAGPVNLADDWEKWLPSEAIESVRDYGAYNTSPRKGFRIISLNTNFCYRNNYYLYENWTTLYDPFHQLKWLVNQLQAAEDAKERVWIIGHVGPSQIDCIQNWSALYYQVVQRYSPHVIAEQFFGHTHRDDFALYYNSDQKTVKSAIATAWIGPSVTPFRNLNPGYRIYKVDTGSWNIFDSETYVADLSKAAIWDATGATPDWHFEYSARKAYGAHVPLADHEPLSASWWHNVTEAFEKNDDAFQQYWTYRGKSAKRIPECVKGSACPANIVCDLRAGKSSDMCSSRGFVTN</sequence>
<keyword evidence="6" id="KW-0732">Signal</keyword>
<dbReference type="GO" id="GO:0005615">
    <property type="term" value="C:extracellular space"/>
    <property type="evidence" value="ECO:0007669"/>
    <property type="project" value="TreeGrafter"/>
</dbReference>
<feature type="binding site" evidence="4">
    <location>
        <position position="282"/>
    </location>
    <ligand>
        <name>Zn(2+)</name>
        <dbReference type="ChEBI" id="CHEBI:29105"/>
        <label>2</label>
    </ligand>
</feature>
<reference evidence="8" key="1">
    <citation type="journal article" date="2020" name="Fungal Divers.">
        <title>Resolving the Mortierellaceae phylogeny through synthesis of multi-gene phylogenetics and phylogenomics.</title>
        <authorList>
            <person name="Vandepol N."/>
            <person name="Liber J."/>
            <person name="Desiro A."/>
            <person name="Na H."/>
            <person name="Kennedy M."/>
            <person name="Barry K."/>
            <person name="Grigoriev I.V."/>
            <person name="Miller A.N."/>
            <person name="O'Donnell K."/>
            <person name="Stajich J.E."/>
            <person name="Bonito G."/>
        </authorList>
    </citation>
    <scope>NUCLEOTIDE SEQUENCE</scope>
    <source>
        <strain evidence="8">KOD1015</strain>
    </source>
</reference>
<evidence type="ECO:0000313" key="9">
    <source>
        <dbReference type="Proteomes" id="UP000780801"/>
    </source>
</evidence>
<dbReference type="SUPFAM" id="SSF56300">
    <property type="entry name" value="Metallo-dependent phosphatases"/>
    <property type="match status" value="1"/>
</dbReference>
<evidence type="ECO:0000259" key="7">
    <source>
        <dbReference type="Pfam" id="PF00149"/>
    </source>
</evidence>
<feature type="binding site" evidence="4">
    <location>
        <position position="243"/>
    </location>
    <ligand>
        <name>Zn(2+)</name>
        <dbReference type="ChEBI" id="CHEBI:29105"/>
        <label>2</label>
    </ligand>
</feature>
<feature type="signal peptide" evidence="6">
    <location>
        <begin position="1"/>
        <end position="19"/>
    </location>
</feature>
<dbReference type="EMBL" id="JAABOA010003363">
    <property type="protein sequence ID" value="KAF9578748.1"/>
    <property type="molecule type" value="Genomic_DNA"/>
</dbReference>
<evidence type="ECO:0000256" key="1">
    <source>
        <dbReference type="ARBA" id="ARBA00022801"/>
    </source>
</evidence>
<keyword evidence="5" id="KW-1015">Disulfide bond</keyword>
<dbReference type="Proteomes" id="UP000780801">
    <property type="component" value="Unassembled WGS sequence"/>
</dbReference>
<dbReference type="GO" id="GO:0046872">
    <property type="term" value="F:metal ion binding"/>
    <property type="evidence" value="ECO:0007669"/>
    <property type="project" value="UniProtKB-KW"/>
</dbReference>
<organism evidence="8 9">
    <name type="scientific">Lunasporangiospora selenospora</name>
    <dbReference type="NCBI Taxonomy" id="979761"/>
    <lineage>
        <taxon>Eukaryota</taxon>
        <taxon>Fungi</taxon>
        <taxon>Fungi incertae sedis</taxon>
        <taxon>Mucoromycota</taxon>
        <taxon>Mortierellomycotina</taxon>
        <taxon>Mortierellomycetes</taxon>
        <taxon>Mortierellales</taxon>
        <taxon>Mortierellaceae</taxon>
        <taxon>Lunasporangiospora</taxon>
    </lineage>
</organism>
<feature type="binding site" evidence="4">
    <location>
        <position position="373"/>
    </location>
    <ligand>
        <name>Zn(2+)</name>
        <dbReference type="ChEBI" id="CHEBI:29105"/>
        <label>2</label>
    </ligand>
</feature>
<dbReference type="CDD" id="cd00842">
    <property type="entry name" value="MPP_ASMase"/>
    <property type="match status" value="1"/>
</dbReference>
<name>A0A9P6FN65_9FUNG</name>
<feature type="binding site" evidence="4">
    <location>
        <position position="168"/>
    </location>
    <ligand>
        <name>Zn(2+)</name>
        <dbReference type="ChEBI" id="CHEBI:29105"/>
        <label>1</label>
    </ligand>
</feature>
<feature type="binding site" evidence="4">
    <location>
        <position position="410"/>
    </location>
    <ligand>
        <name>Zn(2+)</name>
        <dbReference type="ChEBI" id="CHEBI:29105"/>
        <label>1</label>
    </ligand>
</feature>
<comment type="similarity">
    <text evidence="3">Belongs to the acid sphingomyelinase family.</text>
</comment>
<keyword evidence="4" id="KW-0862">Zinc</keyword>
<dbReference type="PANTHER" id="PTHR10340:SF34">
    <property type="entry name" value="SPHINGOMYELIN PHOSPHODIESTERASE"/>
    <property type="match status" value="1"/>
</dbReference>
<gene>
    <name evidence="8" type="ORF">BGW38_005305</name>
</gene>
<dbReference type="InterPro" id="IPR041805">
    <property type="entry name" value="ASMase/PPN1_MPP"/>
</dbReference>
<keyword evidence="9" id="KW-1185">Reference proteome</keyword>
<proteinExistence type="inferred from homology"/>
<keyword evidence="3" id="KW-0326">Glycosidase</keyword>
<dbReference type="GO" id="GO:0016020">
    <property type="term" value="C:membrane"/>
    <property type="evidence" value="ECO:0007669"/>
    <property type="project" value="GOC"/>
</dbReference>
<keyword evidence="1 3" id="KW-0378">Hydrolase</keyword>
<comment type="cofactor">
    <cofactor evidence="4">
        <name>Zn(2+)</name>
        <dbReference type="ChEBI" id="CHEBI:29105"/>
    </cofactor>
    <text evidence="4">Binds 2 Zn(2+) ions per subunit.</text>
</comment>
<feature type="domain" description="Calcineurin-like phosphoesterase" evidence="7">
    <location>
        <begin position="163"/>
        <end position="411"/>
    </location>
</feature>
<feature type="disulfide bond" evidence="5">
    <location>
        <begin position="330"/>
        <end position="381"/>
    </location>
</feature>
<comment type="caution">
    <text evidence="8">The sequence shown here is derived from an EMBL/GenBank/DDBJ whole genome shotgun (WGS) entry which is preliminary data.</text>
</comment>
<comment type="function">
    <text evidence="3">Converts sphingomyelin to ceramide.</text>
</comment>
<dbReference type="Pfam" id="PF00149">
    <property type="entry name" value="Metallophos"/>
    <property type="match status" value="1"/>
</dbReference>
<dbReference type="GO" id="GO:0004767">
    <property type="term" value="F:sphingomyelin phosphodiesterase activity"/>
    <property type="evidence" value="ECO:0007669"/>
    <property type="project" value="UniProtKB-UniRule"/>
</dbReference>
<dbReference type="GO" id="GO:0016798">
    <property type="term" value="F:hydrolase activity, acting on glycosyl bonds"/>
    <property type="evidence" value="ECO:0007669"/>
    <property type="project" value="UniProtKB-KW"/>
</dbReference>
<feature type="disulfide bond" evidence="5">
    <location>
        <begin position="189"/>
        <end position="215"/>
    </location>
</feature>
<evidence type="ECO:0000256" key="2">
    <source>
        <dbReference type="ARBA" id="ARBA00023180"/>
    </source>
</evidence>
<feature type="disulfide bond" evidence="5">
    <location>
        <begin position="84"/>
        <end position="95"/>
    </location>
</feature>
<dbReference type="Gene3D" id="3.60.21.10">
    <property type="match status" value="1"/>
</dbReference>
<keyword evidence="4" id="KW-0479">Metal-binding</keyword>
<feature type="binding site" evidence="4">
    <location>
        <position position="170"/>
    </location>
    <ligand>
        <name>Zn(2+)</name>
        <dbReference type="ChEBI" id="CHEBI:29105"/>
        <label>1</label>
    </ligand>
</feature>
<evidence type="ECO:0000256" key="4">
    <source>
        <dbReference type="PIRSR" id="PIRSR000948-1"/>
    </source>
</evidence>
<dbReference type="OrthoDB" id="282973at2759"/>
<evidence type="ECO:0000256" key="6">
    <source>
        <dbReference type="SAM" id="SignalP"/>
    </source>
</evidence>
<dbReference type="PANTHER" id="PTHR10340">
    <property type="entry name" value="SPHINGOMYELIN PHOSPHODIESTERASE"/>
    <property type="match status" value="1"/>
</dbReference>
<keyword evidence="2" id="KW-0325">Glycoprotein</keyword>
<accession>A0A9P6FN65</accession>
<feature type="binding site" evidence="4">
    <location>
        <position position="243"/>
    </location>
    <ligand>
        <name>Zn(2+)</name>
        <dbReference type="ChEBI" id="CHEBI:29105"/>
        <label>1</label>
    </ligand>
</feature>
<feature type="disulfide bond" evidence="5">
    <location>
        <begin position="183"/>
        <end position="188"/>
    </location>
</feature>
<dbReference type="InterPro" id="IPR029052">
    <property type="entry name" value="Metallo-depent_PP-like"/>
</dbReference>
<dbReference type="GO" id="GO:0006685">
    <property type="term" value="P:sphingomyelin catabolic process"/>
    <property type="evidence" value="ECO:0007669"/>
    <property type="project" value="UniProtKB-UniRule"/>
</dbReference>
<protein>
    <recommendedName>
        <fullName evidence="3">Sphingomyelin phosphodiesterase</fullName>
    </recommendedName>
</protein>
<feature type="chain" id="PRO_5040395355" description="Sphingomyelin phosphodiesterase" evidence="6">
    <location>
        <begin position="20"/>
        <end position="574"/>
    </location>
</feature>